<dbReference type="PROSITE" id="PS50089">
    <property type="entry name" value="ZF_RING_2"/>
    <property type="match status" value="1"/>
</dbReference>
<keyword evidence="1" id="KW-0479">Metal-binding</keyword>
<dbReference type="GO" id="GO:0061630">
    <property type="term" value="F:ubiquitin protein ligase activity"/>
    <property type="evidence" value="ECO:0007669"/>
    <property type="project" value="InterPro"/>
</dbReference>
<dbReference type="PANTHER" id="PTHR47094:SF20">
    <property type="entry name" value="OS09G0504700 PROTEIN"/>
    <property type="match status" value="1"/>
</dbReference>
<dbReference type="InterPro" id="IPR017907">
    <property type="entry name" value="Znf_RING_CS"/>
</dbReference>
<dbReference type="InterPro" id="IPR001841">
    <property type="entry name" value="Znf_RING"/>
</dbReference>
<evidence type="ECO:0000256" key="1">
    <source>
        <dbReference type="ARBA" id="ARBA00022723"/>
    </source>
</evidence>
<dbReference type="GO" id="GO:0008270">
    <property type="term" value="F:zinc ion binding"/>
    <property type="evidence" value="ECO:0007669"/>
    <property type="project" value="UniProtKB-KW"/>
</dbReference>
<dbReference type="SUPFAM" id="SSF57850">
    <property type="entry name" value="RING/U-box"/>
    <property type="match status" value="1"/>
</dbReference>
<organism evidence="4">
    <name type="scientific">Zea mays</name>
    <name type="common">Maize</name>
    <dbReference type="NCBI Taxonomy" id="4577"/>
    <lineage>
        <taxon>Eukaryota</taxon>
        <taxon>Viridiplantae</taxon>
        <taxon>Streptophyta</taxon>
        <taxon>Embryophyta</taxon>
        <taxon>Tracheophyta</taxon>
        <taxon>Spermatophyta</taxon>
        <taxon>Magnoliopsida</taxon>
        <taxon>Liliopsida</taxon>
        <taxon>Poales</taxon>
        <taxon>Poaceae</taxon>
        <taxon>PACMAD clade</taxon>
        <taxon>Panicoideae</taxon>
        <taxon>Andropogonodae</taxon>
        <taxon>Andropogoneae</taxon>
        <taxon>Tripsacinae</taxon>
        <taxon>Zea</taxon>
    </lineage>
</organism>
<dbReference type="Gene3D" id="3.30.40.10">
    <property type="entry name" value="Zinc/RING finger domain, C3HC4 (zinc finger)"/>
    <property type="match status" value="1"/>
</dbReference>
<dbReference type="Pfam" id="PF13923">
    <property type="entry name" value="zf-C3HC4_2"/>
    <property type="match status" value="1"/>
</dbReference>
<evidence type="ECO:0000313" key="4">
    <source>
        <dbReference type="EMBL" id="ONM56187.1"/>
    </source>
</evidence>
<proteinExistence type="predicted"/>
<keyword evidence="3" id="KW-0862">Zinc</keyword>
<reference evidence="4" key="1">
    <citation type="submission" date="2015-12" db="EMBL/GenBank/DDBJ databases">
        <title>Update maize B73 reference genome by single molecule sequencing technologies.</title>
        <authorList>
            <consortium name="Maize Genome Sequencing Project"/>
            <person name="Ware D."/>
        </authorList>
    </citation>
    <scope>NUCLEOTIDE SEQUENCE [LARGE SCALE GENOMIC DNA]</scope>
    <source>
        <tissue evidence="4">Seedling</tissue>
    </source>
</reference>
<evidence type="ECO:0000256" key="2">
    <source>
        <dbReference type="ARBA" id="ARBA00022771"/>
    </source>
</evidence>
<evidence type="ECO:0000256" key="3">
    <source>
        <dbReference type="ARBA" id="ARBA00022833"/>
    </source>
</evidence>
<sequence length="50" mass="5583">MEEPSTTTCGHIFCDTCIKQAIKVQKKCPTCRKGLKMNSVHRIFLPNASS</sequence>
<dbReference type="InterPro" id="IPR013083">
    <property type="entry name" value="Znf_RING/FYVE/PHD"/>
</dbReference>
<dbReference type="AlphaFoldDB" id="A0A1D6I817"/>
<dbReference type="EMBL" id="CM007650">
    <property type="protein sequence ID" value="ONM56187.1"/>
    <property type="molecule type" value="Genomic_DNA"/>
</dbReference>
<keyword evidence="2" id="KW-0863">Zinc-finger</keyword>
<accession>A0A1D6I817</accession>
<dbReference type="ExpressionAtlas" id="A0A1D6I817">
    <property type="expression patterns" value="baseline and differential"/>
</dbReference>
<protein>
    <submittedName>
        <fullName evidence="4">RING/U-box superfamily protein</fullName>
    </submittedName>
</protein>
<name>A0A1D6I817_MAIZE</name>
<dbReference type="PANTHER" id="PTHR47094">
    <property type="entry name" value="ELFLESS, ISOFORM B"/>
    <property type="match status" value="1"/>
</dbReference>
<gene>
    <name evidence="4" type="ORF">ZEAMMB73_Zm00001d021032</name>
</gene>
<dbReference type="InterPro" id="IPR049627">
    <property type="entry name" value="SLX8"/>
</dbReference>
<dbReference type="OMA" id="IEPVFNC"/>
<dbReference type="PROSITE" id="PS00518">
    <property type="entry name" value="ZF_RING_1"/>
    <property type="match status" value="1"/>
</dbReference>